<keyword evidence="3" id="KW-1185">Reference proteome</keyword>
<name>A0A0E0FF44_ORYNI</name>
<dbReference type="Gramene" id="ONIVA01G00600.1">
    <property type="protein sequence ID" value="ONIVA01G00600.1"/>
    <property type="gene ID" value="ONIVA01G00600"/>
</dbReference>
<feature type="compositionally biased region" description="Basic and acidic residues" evidence="1">
    <location>
        <begin position="86"/>
        <end position="95"/>
    </location>
</feature>
<feature type="compositionally biased region" description="Basic and acidic residues" evidence="1">
    <location>
        <begin position="18"/>
        <end position="37"/>
    </location>
</feature>
<reference evidence="2" key="2">
    <citation type="submission" date="2018-04" db="EMBL/GenBank/DDBJ databases">
        <title>OnivRS2 (Oryza nivara Reference Sequence Version 2).</title>
        <authorList>
            <person name="Zhang J."/>
            <person name="Kudrna D."/>
            <person name="Lee S."/>
            <person name="Talag J."/>
            <person name="Rajasekar S."/>
            <person name="Welchert J."/>
            <person name="Hsing Y.-I."/>
            <person name="Wing R.A."/>
        </authorList>
    </citation>
    <scope>NUCLEOTIDE SEQUENCE [LARGE SCALE GENOMIC DNA]</scope>
</reference>
<sequence length="222" mass="24811">MQQQNPNEGAFCKGKSIPKGDRRVWGGDRWGRRETGLRRSATGDEAAAATTREQEGLPPRRRRRRRRRNAVSCLRWALRRKSAAAARDKAAESKDQTSGFLGEKTEKAKQKATETDETARWRVLHRLPAPVPISMPAAFCYILIIVRVPLEPLDADGSEARVLHQDFILLRRRRQAEDHRDGYTKESAVAGKDKTGSVLQQASEQVKSTVVGAKDAVMNTLG</sequence>
<protein>
    <submittedName>
        <fullName evidence="2">Uncharacterized protein</fullName>
    </submittedName>
</protein>
<dbReference type="AlphaFoldDB" id="A0A0E0FF44"/>
<evidence type="ECO:0000256" key="1">
    <source>
        <dbReference type="SAM" id="MobiDB-lite"/>
    </source>
</evidence>
<feature type="region of interest" description="Disordered" evidence="1">
    <location>
        <begin position="85"/>
        <end position="114"/>
    </location>
</feature>
<accession>A0A0E0FF44</accession>
<dbReference type="HOGENOM" id="CLU_1247087_0_0_1"/>
<dbReference type="STRING" id="4536.A0A0E0FF44"/>
<dbReference type="EnsemblPlants" id="ONIVA01G00600.1">
    <property type="protein sequence ID" value="ONIVA01G00600.1"/>
    <property type="gene ID" value="ONIVA01G00600"/>
</dbReference>
<proteinExistence type="predicted"/>
<feature type="compositionally biased region" description="Basic residues" evidence="1">
    <location>
        <begin position="59"/>
        <end position="68"/>
    </location>
</feature>
<evidence type="ECO:0000313" key="2">
    <source>
        <dbReference type="EnsemblPlants" id="ONIVA01G00600.1"/>
    </source>
</evidence>
<evidence type="ECO:0000313" key="3">
    <source>
        <dbReference type="Proteomes" id="UP000006591"/>
    </source>
</evidence>
<feature type="region of interest" description="Disordered" evidence="1">
    <location>
        <begin position="1"/>
        <end position="68"/>
    </location>
</feature>
<feature type="compositionally biased region" description="Basic and acidic residues" evidence="1">
    <location>
        <begin position="103"/>
        <end position="114"/>
    </location>
</feature>
<organism evidence="2">
    <name type="scientific">Oryza nivara</name>
    <name type="common">Indian wild rice</name>
    <name type="synonym">Oryza sativa f. spontanea</name>
    <dbReference type="NCBI Taxonomy" id="4536"/>
    <lineage>
        <taxon>Eukaryota</taxon>
        <taxon>Viridiplantae</taxon>
        <taxon>Streptophyta</taxon>
        <taxon>Embryophyta</taxon>
        <taxon>Tracheophyta</taxon>
        <taxon>Spermatophyta</taxon>
        <taxon>Magnoliopsida</taxon>
        <taxon>Liliopsida</taxon>
        <taxon>Poales</taxon>
        <taxon>Poaceae</taxon>
        <taxon>BOP clade</taxon>
        <taxon>Oryzoideae</taxon>
        <taxon>Oryzeae</taxon>
        <taxon>Oryzinae</taxon>
        <taxon>Oryza</taxon>
    </lineage>
</organism>
<reference evidence="2" key="1">
    <citation type="submission" date="2015-04" db="UniProtKB">
        <authorList>
            <consortium name="EnsemblPlants"/>
        </authorList>
    </citation>
    <scope>IDENTIFICATION</scope>
    <source>
        <strain evidence="2">SL10</strain>
    </source>
</reference>
<dbReference type="Proteomes" id="UP000006591">
    <property type="component" value="Chromosome 1"/>
</dbReference>